<keyword evidence="1" id="KW-0472">Membrane</keyword>
<dbReference type="VEuPathDB" id="MicrosporidiaDB:DI09_7p20"/>
<dbReference type="RefSeq" id="XP_013236706.1">
    <property type="nucleotide sequence ID" value="XM_013381252.1"/>
</dbReference>
<feature type="transmembrane region" description="Helical" evidence="1">
    <location>
        <begin position="627"/>
        <end position="644"/>
    </location>
</feature>
<dbReference type="AlphaFoldDB" id="A0A098VMD7"/>
<evidence type="ECO:0000313" key="3">
    <source>
        <dbReference type="Proteomes" id="UP000029725"/>
    </source>
</evidence>
<feature type="transmembrane region" description="Helical" evidence="1">
    <location>
        <begin position="594"/>
        <end position="615"/>
    </location>
</feature>
<evidence type="ECO:0000256" key="1">
    <source>
        <dbReference type="SAM" id="Phobius"/>
    </source>
</evidence>
<keyword evidence="1" id="KW-0812">Transmembrane</keyword>
<gene>
    <name evidence="2" type="ORF">DI09_7p20</name>
</gene>
<dbReference type="Proteomes" id="UP000029725">
    <property type="component" value="Unassembled WGS sequence"/>
</dbReference>
<keyword evidence="1" id="KW-1133">Transmembrane helix</keyword>
<dbReference type="EMBL" id="JMKJ01000590">
    <property type="protein sequence ID" value="KGG50223.1"/>
    <property type="molecule type" value="Genomic_DNA"/>
</dbReference>
<dbReference type="HOGENOM" id="CLU_298443_0_0_1"/>
<comment type="caution">
    <text evidence="2">The sequence shown here is derived from an EMBL/GenBank/DDBJ whole genome shotgun (WGS) entry which is preliminary data.</text>
</comment>
<dbReference type="GeneID" id="25260848"/>
<evidence type="ECO:0000313" key="2">
    <source>
        <dbReference type="EMBL" id="KGG50223.1"/>
    </source>
</evidence>
<protein>
    <submittedName>
        <fullName evidence="2">Uncharacterized protein</fullName>
    </submittedName>
</protein>
<keyword evidence="3" id="KW-1185">Reference proteome</keyword>
<organism evidence="2 3">
    <name type="scientific">Mitosporidium daphniae</name>
    <dbReference type="NCBI Taxonomy" id="1485682"/>
    <lineage>
        <taxon>Eukaryota</taxon>
        <taxon>Fungi</taxon>
        <taxon>Fungi incertae sedis</taxon>
        <taxon>Microsporidia</taxon>
        <taxon>Mitosporidium</taxon>
    </lineage>
</organism>
<proteinExistence type="predicted"/>
<name>A0A098VMD7_9MICR</name>
<reference evidence="2 3" key="1">
    <citation type="submission" date="2014-04" db="EMBL/GenBank/DDBJ databases">
        <title>A new species of microsporidia sheds light on the evolution of extreme parasitism.</title>
        <authorList>
            <person name="Haag K.L."/>
            <person name="James T.Y."/>
            <person name="Larsson R."/>
            <person name="Schaer T.M."/>
            <person name="Refardt D."/>
            <person name="Pombert J.-F."/>
            <person name="Ebert D."/>
        </authorList>
    </citation>
    <scope>NUCLEOTIDE SEQUENCE [LARGE SCALE GENOMIC DNA]</scope>
    <source>
        <strain evidence="2 3">UGP3</strain>
        <tissue evidence="2">Spores</tissue>
    </source>
</reference>
<accession>A0A098VMD7</accession>
<sequence length="1007" mass="114760">MRLGHSSGMAGYCLHRTASWRAKYSSHAKSPSEFSLDVLMRDIDIFGDDNYGLQGRISNYLSWMQTSGYDRKSEDTRQANFTENSQDIQKSDPLSLLRGNMPLRYQIHGFLNAVTAQQITFDRLDAVQILAYLLAYDDSFSVGERLIRIVRSHEQLTRSMHLFSLEEKNAIIYRMLQLSTQVFHIGVLASLVEHFFQCKENRKALNLNVKSIEYQHLSMARSILHLMAIKGARLDFRILKLLLRAYRNHLATYLRSDHGSRQKIIVIPITEFIVGLEAALGAPHGLSAPTSGAISASASFRTLESVDVPCLVLEIFVLQLHLRLSSLADGISDSNRLFYDEISSRIRRKSCVFEHLRSRLCVQAPQILFELDPSFDRQQAFLYHRALEFSTGTVPFRSWMVFLHKKHDANFRAKDGHSDDVSVDGTTTCEHILACSRLGFRALSEISDSEVRELIFLVLGPKIRPPSSSAMAVYPLLDILWTKDTLVPLAQSLMNAIAGDVRKSDTQLRALRGWLVLKVLQFSLETLTNSGPNARYRQKSAQSSIEPSVMLTGPSSSGSKLDVLVTWFRRSSLYEGPVSSIPRLQTEKFAVDKFIFSLFTIGGTYLSFVSSILNLSMAKSMRSSANFLYLLDAHAWIATISLLWERKRYNPIVDFYRLFIETDNNNNSAFWLPQGGKYLAREHLSEAEITEIEDGPSTAFSHNGVRDVNARPSVLFDDLFLDPLIKAHEEEGDPCEHLVAVDNMSGQTIDSSQWILSRSYRIHHVMRLLDILIMAMVIKSEWQLLLGLLYRIKETLPRAIPVSKIVNRLRSHIPFILQNLCGGFILNDQSHLETRHPKDRDFQAKPERTKYNPNRTVHLQGEYGTRIEFFPREQPQFPHRPYLVVQIEQTRVPCTLPCLPDHMSMSQFGNLLPLIQWGPYKRSRQFDPGSLATRIPEYVKDVGALRSYLKSDTTVFSADEIQALRLVLFTVHIKPGSTDHNRNGADGINLLDHDGNRVKERIFRWQR</sequence>